<dbReference type="RefSeq" id="WP_014253980.1">
    <property type="nucleotide sequence ID" value="NC_016627.1"/>
</dbReference>
<reference evidence="2 3" key="2">
    <citation type="journal article" date="2012" name="Stand. Genomic Sci.">
        <title>Complete Genome Sequence of Clostridium clariflavum DSM 19732.</title>
        <authorList>
            <person name="Izquierdo J.A."/>
            <person name="Goodwin L."/>
            <person name="Davenport K.W."/>
            <person name="Teshima H."/>
            <person name="Bruce D."/>
            <person name="Detter C."/>
            <person name="Tapia R."/>
            <person name="Han S."/>
            <person name="Land M."/>
            <person name="Hauser L."/>
            <person name="Jeffries C.D."/>
            <person name="Han J."/>
            <person name="Pitluck S."/>
            <person name="Nolan M."/>
            <person name="Chen A."/>
            <person name="Huntemann M."/>
            <person name="Mavromatis K."/>
            <person name="Mikhailova N."/>
            <person name="Liolios K."/>
            <person name="Woyke T."/>
            <person name="Lynd L.R."/>
        </authorList>
    </citation>
    <scope>NUCLEOTIDE SEQUENCE [LARGE SCALE GENOMIC DNA]</scope>
    <source>
        <strain evidence="3">DSM 19732 / NBRC 101661 / EBR45</strain>
    </source>
</reference>
<evidence type="ECO:0000313" key="3">
    <source>
        <dbReference type="Proteomes" id="UP000005435"/>
    </source>
</evidence>
<sequence precursor="true">MKLYRNIIILVVMFLVLGGVLLALKLTLKDEETDFDDDSIITLYNFESTKLTEYTIESEEGTFVFRKKSSNGEYDVEWELVSGGNFPLHHQNVNIVALNAVDLKAYKLIEENPTSLDIYGLDNPYRVTFKLDDGTEKYIEVGSMTPTKEAYYIRISDSNNVYAIYSYKGDLLVATKDELRDKDVFDVYSSDVIKFSLERDGKKVFSAEKDEEIGWQIKEPMQGNADLVKLTTIFDTFVRASANTYVEDNATDLEKYGLDNPKYVIEAATADTKVKLLLGKATEGESVFYARFDGSNEVFTINKSSLSFIDIKPIEVYETLVYTPYIYDVSEVVVNIDGKTIVSQIESDSAKPEEDKFTIDGLDVMSKGKEAENAFRNFYRSLVGIIFSDLEFLDQKPEGTPEITITYTLEIDPGKMVIEFIPKDDKRYYVLENGEYKGKVVKKSVFDEADGVRKNYEKLMEILK</sequence>
<dbReference type="OrthoDB" id="9768524at2"/>
<dbReference type="HOGENOM" id="CLU_043250_0_0_9"/>
<accession>G8LUK9</accession>
<dbReference type="eggNOG" id="ENOG502ZATI">
    <property type="taxonomic scope" value="Bacteria"/>
</dbReference>
<dbReference type="Pfam" id="PF14238">
    <property type="entry name" value="DUF4340"/>
    <property type="match status" value="2"/>
</dbReference>
<dbReference type="AlphaFoldDB" id="G8LUK9"/>
<evidence type="ECO:0000313" key="2">
    <source>
        <dbReference type="EMBL" id="AEV67349.1"/>
    </source>
</evidence>
<feature type="domain" description="DUF4340" evidence="1">
    <location>
        <begin position="215"/>
        <end position="359"/>
    </location>
</feature>
<reference evidence="3" key="1">
    <citation type="submission" date="2011-12" db="EMBL/GenBank/DDBJ databases">
        <title>Complete sequence of Clostridium clariflavum DSM 19732.</title>
        <authorList>
            <consortium name="US DOE Joint Genome Institute"/>
            <person name="Lucas S."/>
            <person name="Han J."/>
            <person name="Lapidus A."/>
            <person name="Cheng J.-F."/>
            <person name="Goodwin L."/>
            <person name="Pitluck S."/>
            <person name="Peters L."/>
            <person name="Teshima H."/>
            <person name="Detter J.C."/>
            <person name="Han C."/>
            <person name="Tapia R."/>
            <person name="Land M."/>
            <person name="Hauser L."/>
            <person name="Kyrpides N."/>
            <person name="Ivanova N."/>
            <person name="Pagani I."/>
            <person name="Kitzmiller T."/>
            <person name="Lynd L."/>
            <person name="Izquierdo J."/>
            <person name="Woyke T."/>
        </authorList>
    </citation>
    <scope>NUCLEOTIDE SEQUENCE [LARGE SCALE GENOMIC DNA]</scope>
    <source>
        <strain evidence="3">DSM 19732 / NBRC 101661 / EBR45</strain>
    </source>
</reference>
<gene>
    <name evidence="2" type="ordered locus">Clocl_0642</name>
</gene>
<dbReference type="STRING" id="720554.Clocl_0642"/>
<dbReference type="EMBL" id="CP003065">
    <property type="protein sequence ID" value="AEV67349.1"/>
    <property type="molecule type" value="Genomic_DNA"/>
</dbReference>
<evidence type="ECO:0000259" key="1">
    <source>
        <dbReference type="Pfam" id="PF14238"/>
    </source>
</evidence>
<organism evidence="2 3">
    <name type="scientific">Acetivibrio clariflavus (strain DSM 19732 / NBRC 101661 / EBR45)</name>
    <name type="common">Clostridium clariflavum</name>
    <dbReference type="NCBI Taxonomy" id="720554"/>
    <lineage>
        <taxon>Bacteria</taxon>
        <taxon>Bacillati</taxon>
        <taxon>Bacillota</taxon>
        <taxon>Clostridia</taxon>
        <taxon>Eubacteriales</taxon>
        <taxon>Oscillospiraceae</taxon>
        <taxon>Acetivibrio</taxon>
    </lineage>
</organism>
<dbReference type="InterPro" id="IPR025641">
    <property type="entry name" value="DUF4340"/>
</dbReference>
<feature type="domain" description="DUF4340" evidence="1">
    <location>
        <begin position="78"/>
        <end position="211"/>
    </location>
</feature>
<protein>
    <recommendedName>
        <fullName evidence="1">DUF4340 domain-containing protein</fullName>
    </recommendedName>
</protein>
<name>G8LUK9_ACECE</name>
<proteinExistence type="predicted"/>
<dbReference type="KEGG" id="ccl:Clocl_0642"/>
<keyword evidence="3" id="KW-1185">Reference proteome</keyword>
<dbReference type="Proteomes" id="UP000005435">
    <property type="component" value="Chromosome"/>
</dbReference>